<keyword evidence="4" id="KW-1185">Reference proteome</keyword>
<dbReference type="EMBL" id="JACSQG010000008">
    <property type="protein sequence ID" value="MBD7978266.1"/>
    <property type="molecule type" value="Genomic_DNA"/>
</dbReference>
<dbReference type="Pfam" id="PF07238">
    <property type="entry name" value="PilZ"/>
    <property type="match status" value="1"/>
</dbReference>
<dbReference type="RefSeq" id="WP_251837050.1">
    <property type="nucleotide sequence ID" value="NZ_JACSQG010000008.1"/>
</dbReference>
<reference evidence="3 4" key="1">
    <citation type="submission" date="2020-08" db="EMBL/GenBank/DDBJ databases">
        <title>A Genomic Blueprint of the Chicken Gut Microbiome.</title>
        <authorList>
            <person name="Gilroy R."/>
            <person name="Ravi A."/>
            <person name="Getino M."/>
            <person name="Pursley I."/>
            <person name="Horton D.L."/>
            <person name="Alikhan N.-F."/>
            <person name="Baker D."/>
            <person name="Gharbi K."/>
            <person name="Hall N."/>
            <person name="Watson M."/>
            <person name="Adriaenssens E.M."/>
            <person name="Foster-Nyarko E."/>
            <person name="Jarju S."/>
            <person name="Secka A."/>
            <person name="Antonio M."/>
            <person name="Oren A."/>
            <person name="Chaudhuri R."/>
            <person name="La Ragione R.M."/>
            <person name="Hildebrand F."/>
            <person name="Pallen M.J."/>
        </authorList>
    </citation>
    <scope>NUCLEOTIDE SEQUENCE [LARGE SCALE GENOMIC DNA]</scope>
    <source>
        <strain evidence="3 4">Sa2CUA2</strain>
    </source>
</reference>
<organism evidence="3 4">
    <name type="scientific">Serpens gallinarum</name>
    <dbReference type="NCBI Taxonomy" id="2763075"/>
    <lineage>
        <taxon>Bacteria</taxon>
        <taxon>Pseudomonadati</taxon>
        <taxon>Pseudomonadota</taxon>
        <taxon>Gammaproteobacteria</taxon>
        <taxon>Pseudomonadales</taxon>
        <taxon>Pseudomonadaceae</taxon>
        <taxon>Pseudomonas</taxon>
    </lineage>
</organism>
<dbReference type="Proteomes" id="UP000611945">
    <property type="component" value="Unassembled WGS sequence"/>
</dbReference>
<evidence type="ECO:0000256" key="1">
    <source>
        <dbReference type="PIRNR" id="PIRNR028141"/>
    </source>
</evidence>
<dbReference type="InterPro" id="IPR009875">
    <property type="entry name" value="PilZ_domain"/>
</dbReference>
<dbReference type="SUPFAM" id="SSF141371">
    <property type="entry name" value="PilZ domain-like"/>
    <property type="match status" value="1"/>
</dbReference>
<accession>A0ABR8TR90</accession>
<keyword evidence="1" id="KW-0547">Nucleotide-binding</keyword>
<keyword evidence="1" id="KW-0973">c-di-GMP</keyword>
<feature type="domain" description="PilZ" evidence="2">
    <location>
        <begin position="5"/>
        <end position="100"/>
    </location>
</feature>
<dbReference type="InterPro" id="IPR027021">
    <property type="entry name" value="C-di-GMP_BP_PA4608"/>
</dbReference>
<sequence length="120" mass="13574">MNMTERRCFQRIAFDAATELSQGDNTWQVQLLDISLKGLLIQLPANWSGIEKHPFQACLTLSADVQIRMDVQLVRSHNQQLGFSCLNIDVESISHLRRLVEINLGDERLIQRELAALSGA</sequence>
<comment type="function">
    <text evidence="1">Binds the second messenger bis-(3'-5') cyclic dimeric guanosine monophosphate (c-di-GMP). Can bind two c-di-GMP molecules per monomer. May play a role in bacterial second-messenger regulated processes. Binding to c-di-GMP induces a conformational change of the C- and N-termini resulting in the exposure of a highly negative surface on one side of the protein to a possible effector protein.</text>
</comment>
<protein>
    <recommendedName>
        <fullName evidence="1">Cyclic diguanosine monophosphate-binding protein</fullName>
        <shortName evidence="1">c-di-GMP-binding protein</shortName>
    </recommendedName>
    <alternativeName>
        <fullName evidence="1">Pilz domain-containing protein</fullName>
    </alternativeName>
</protein>
<comment type="subunit">
    <text evidence="1">Monomer in both c-di-GMP-bound and free forms.</text>
</comment>
<name>A0ABR8TR90_9PSED</name>
<comment type="caution">
    <text evidence="3">The sequence shown here is derived from an EMBL/GenBank/DDBJ whole genome shotgun (WGS) entry which is preliminary data.</text>
</comment>
<evidence type="ECO:0000313" key="4">
    <source>
        <dbReference type="Proteomes" id="UP000611945"/>
    </source>
</evidence>
<gene>
    <name evidence="3" type="ORF">H9642_13860</name>
</gene>
<proteinExistence type="predicted"/>
<evidence type="ECO:0000313" key="3">
    <source>
        <dbReference type="EMBL" id="MBD7978266.1"/>
    </source>
</evidence>
<dbReference type="Gene3D" id="2.40.10.220">
    <property type="entry name" value="predicted glycosyltransferase like domains"/>
    <property type="match status" value="1"/>
</dbReference>
<evidence type="ECO:0000259" key="2">
    <source>
        <dbReference type="Pfam" id="PF07238"/>
    </source>
</evidence>
<dbReference type="PIRSF" id="PIRSF028141">
    <property type="entry name" value="C-di-GMP_BP_PA4608"/>
    <property type="match status" value="1"/>
</dbReference>